<feature type="binding site" evidence="5">
    <location>
        <position position="263"/>
    </location>
    <ligand>
        <name>Fe cation</name>
        <dbReference type="ChEBI" id="CHEBI:24875"/>
        <note>catalytic</note>
    </ligand>
</feature>
<dbReference type="GO" id="GO:0046872">
    <property type="term" value="F:metal ion binding"/>
    <property type="evidence" value="ECO:0007669"/>
    <property type="project" value="UniProtKB-KW"/>
</dbReference>
<dbReference type="EC" id="1.13.11.-" evidence="6"/>
<protein>
    <recommendedName>
        <fullName evidence="6">Dioxygenase</fullName>
        <ecNumber evidence="6">1.13.11.-</ecNumber>
    </recommendedName>
</protein>
<feature type="binding site" evidence="5">
    <location>
        <position position="444"/>
    </location>
    <ligand>
        <name>Fe cation</name>
        <dbReference type="ChEBI" id="CHEBI:24875"/>
        <note>catalytic</note>
    </ligand>
</feature>
<comment type="cofactor">
    <cofactor evidence="5 6">
        <name>Fe(2+)</name>
        <dbReference type="ChEBI" id="CHEBI:29033"/>
    </cofactor>
    <text evidence="5 6">Binds 1 Fe(2+) ion per subunit.</text>
</comment>
<dbReference type="Pfam" id="PF03055">
    <property type="entry name" value="RPE65"/>
    <property type="match status" value="1"/>
</dbReference>
<evidence type="ECO:0000256" key="3">
    <source>
        <dbReference type="ARBA" id="ARBA00023002"/>
    </source>
</evidence>
<dbReference type="EMBL" id="CP029042">
    <property type="protein sequence ID" value="AZS75509.1"/>
    <property type="molecule type" value="Genomic_DNA"/>
</dbReference>
<dbReference type="GO" id="GO:0010436">
    <property type="term" value="F:carotenoid dioxygenase activity"/>
    <property type="evidence" value="ECO:0007669"/>
    <property type="project" value="TreeGrafter"/>
</dbReference>
<feature type="binding site" evidence="5">
    <location>
        <position position="202"/>
    </location>
    <ligand>
        <name>Fe cation</name>
        <dbReference type="ChEBI" id="CHEBI:24875"/>
        <note>catalytic</note>
    </ligand>
</feature>
<proteinExistence type="inferred from homology"/>
<dbReference type="PANTHER" id="PTHR10543:SF89">
    <property type="entry name" value="CAROTENOID 9,10(9',10')-CLEAVAGE DIOXYGENASE 1"/>
    <property type="match status" value="1"/>
</dbReference>
<comment type="similarity">
    <text evidence="1 6">Belongs to the carotenoid oxygenase family.</text>
</comment>
<dbReference type="InterPro" id="IPR004294">
    <property type="entry name" value="Carotenoid_Oase"/>
</dbReference>
<evidence type="ECO:0000256" key="4">
    <source>
        <dbReference type="ARBA" id="ARBA00023004"/>
    </source>
</evidence>
<accession>A0A3S9YKG7</accession>
<name>A0A3S9YKG7_9ACTN</name>
<organism evidence="7 8">
    <name type="scientific">Streptomyces lydicus</name>
    <dbReference type="NCBI Taxonomy" id="47763"/>
    <lineage>
        <taxon>Bacteria</taxon>
        <taxon>Bacillati</taxon>
        <taxon>Actinomycetota</taxon>
        <taxon>Actinomycetes</taxon>
        <taxon>Kitasatosporales</taxon>
        <taxon>Streptomycetaceae</taxon>
        <taxon>Streptomyces</taxon>
    </lineage>
</organism>
<evidence type="ECO:0000256" key="6">
    <source>
        <dbReference type="RuleBase" id="RU364048"/>
    </source>
</evidence>
<gene>
    <name evidence="7" type="ORF">DDE74_35575</name>
</gene>
<reference evidence="7 8" key="1">
    <citation type="submission" date="2018-04" db="EMBL/GenBank/DDBJ databases">
        <title>Complete genome sequences of Streptomyces lydicus strain WYEC and characterization of antagonistic properties of biological control agents.</title>
        <authorList>
            <person name="Mariita R.M."/>
            <person name="Sello J.K."/>
        </authorList>
    </citation>
    <scope>NUCLEOTIDE SEQUENCE [LARGE SCALE GENOMIC DNA]</scope>
    <source>
        <strain evidence="7 8">WYEC 108</strain>
    </source>
</reference>
<dbReference type="GO" id="GO:0016121">
    <property type="term" value="P:carotene catabolic process"/>
    <property type="evidence" value="ECO:0007669"/>
    <property type="project" value="TreeGrafter"/>
</dbReference>
<evidence type="ECO:0000313" key="7">
    <source>
        <dbReference type="EMBL" id="AZS75509.1"/>
    </source>
</evidence>
<keyword evidence="4 5" id="KW-0408">Iron</keyword>
<keyword evidence="2 5" id="KW-0479">Metal-binding</keyword>
<feature type="binding site" evidence="5">
    <location>
        <position position="154"/>
    </location>
    <ligand>
        <name>Fe cation</name>
        <dbReference type="ChEBI" id="CHEBI:24875"/>
        <note>catalytic</note>
    </ligand>
</feature>
<evidence type="ECO:0000256" key="5">
    <source>
        <dbReference type="PIRSR" id="PIRSR604294-1"/>
    </source>
</evidence>
<dbReference type="AlphaFoldDB" id="A0A3S9YKG7"/>
<keyword evidence="6" id="KW-0223">Dioxygenase</keyword>
<keyword evidence="3 6" id="KW-0560">Oxidoreductase</keyword>
<dbReference type="RefSeq" id="WP_127154259.1">
    <property type="nucleotide sequence ID" value="NZ_CP029042.1"/>
</dbReference>
<evidence type="ECO:0000256" key="1">
    <source>
        <dbReference type="ARBA" id="ARBA00006787"/>
    </source>
</evidence>
<evidence type="ECO:0000313" key="8">
    <source>
        <dbReference type="Proteomes" id="UP000275579"/>
    </source>
</evidence>
<evidence type="ECO:0000256" key="2">
    <source>
        <dbReference type="ARBA" id="ARBA00022723"/>
    </source>
</evidence>
<sequence length="462" mass="50688">MTSNRYLSGSFAPVTEEITAYDLPVTGRLPAHLNGRYLRNGPNPLGIEDAATHLWTLGAGMVHGVRIRDGRAEWYRNRWVRSTTVADRLGEPRRGTPVDELMDISPNVQVVGLAGRTFALIEGGIHPYELTYDLDTIGPCALGATPQGYSANAHSLFDPRTRELHSLAFRYGSDQVQHIVMDETGVVLRTTTIEVPGNPYMHDFALTDRHVLLFDSPVVFSAAHLPTGIPFVWDGNRPARVGVMPRAGGAVRWFEVAPSLVGHTLNAYEDGGELTIDVVRHPEGFDIRDVGSSRPTLDRWTVDLTAGKLREDRLDDRVQEFPRLNSLYTGRPYRYGYTAAAELYAPPAGPGDTRPDEGFSNALLKHDLLRGTSEAHEFGRYGAVSEGVFVPAGSPTAEDDGYVMAYVFDPERGATDLVLLSALDFTGEPIARIHLPVRVPLGLHGSWVPGDEREVPRYALAG</sequence>
<dbReference type="PANTHER" id="PTHR10543">
    <property type="entry name" value="BETA-CAROTENE DIOXYGENASE"/>
    <property type="match status" value="1"/>
</dbReference>
<dbReference type="Proteomes" id="UP000275579">
    <property type="component" value="Chromosome"/>
</dbReference>